<proteinExistence type="inferred from homology"/>
<dbReference type="InterPro" id="IPR022789">
    <property type="entry name" value="ParD"/>
</dbReference>
<evidence type="ECO:0000313" key="3">
    <source>
        <dbReference type="EMBL" id="VUD73050.1"/>
    </source>
</evidence>
<dbReference type="AlphaFoldDB" id="A0A509EFU9"/>
<evidence type="ECO:0000256" key="2">
    <source>
        <dbReference type="ARBA" id="ARBA00022649"/>
    </source>
</evidence>
<keyword evidence="2" id="KW-1277">Toxin-antitoxin system</keyword>
<sequence length="84" mass="9082">MASAMARNTSVSLGDHFAQFIARQVEGGRYGSASDVVRAGLRLLEEQETRLQALRTALAEGEASGPPDAFDVEAFLRAKRTDRS</sequence>
<dbReference type="CDD" id="cd22231">
    <property type="entry name" value="RHH_NikR_HicB-like"/>
    <property type="match status" value="1"/>
</dbReference>
<dbReference type="GO" id="GO:0006355">
    <property type="term" value="P:regulation of DNA-templated transcription"/>
    <property type="evidence" value="ECO:0007669"/>
    <property type="project" value="InterPro"/>
</dbReference>
<evidence type="ECO:0000313" key="4">
    <source>
        <dbReference type="Proteomes" id="UP000410984"/>
    </source>
</evidence>
<dbReference type="Gene3D" id="6.10.10.120">
    <property type="entry name" value="Antitoxin ParD1-like"/>
    <property type="match status" value="1"/>
</dbReference>
<dbReference type="InterPro" id="IPR038296">
    <property type="entry name" value="ParD_sf"/>
</dbReference>
<evidence type="ECO:0000256" key="1">
    <source>
        <dbReference type="ARBA" id="ARBA00008580"/>
    </source>
</evidence>
<gene>
    <name evidence="3" type="primary">parD1</name>
    <name evidence="3" type="ORF">MET9862_03662</name>
</gene>
<dbReference type="PANTHER" id="PTHR36582:SF2">
    <property type="entry name" value="ANTITOXIN PARD"/>
    <property type="match status" value="1"/>
</dbReference>
<dbReference type="PANTHER" id="PTHR36582">
    <property type="entry name" value="ANTITOXIN PARD"/>
    <property type="match status" value="1"/>
</dbReference>
<dbReference type="Pfam" id="PF03693">
    <property type="entry name" value="ParD_antitoxin"/>
    <property type="match status" value="1"/>
</dbReference>
<name>A0A509EFU9_9HYPH</name>
<dbReference type="InterPro" id="IPR010985">
    <property type="entry name" value="Ribbon_hlx_hlx"/>
</dbReference>
<dbReference type="SUPFAM" id="SSF47598">
    <property type="entry name" value="Ribbon-helix-helix"/>
    <property type="match status" value="1"/>
</dbReference>
<dbReference type="EMBL" id="CABFPH010000057">
    <property type="protein sequence ID" value="VUD73050.1"/>
    <property type="molecule type" value="Genomic_DNA"/>
</dbReference>
<keyword evidence="4" id="KW-1185">Reference proteome</keyword>
<organism evidence="3 4">
    <name type="scientific">Methylobacterium symbioticum</name>
    <dbReference type="NCBI Taxonomy" id="2584084"/>
    <lineage>
        <taxon>Bacteria</taxon>
        <taxon>Pseudomonadati</taxon>
        <taxon>Pseudomonadota</taxon>
        <taxon>Alphaproteobacteria</taxon>
        <taxon>Hyphomicrobiales</taxon>
        <taxon>Methylobacteriaceae</taxon>
        <taxon>Methylobacterium</taxon>
    </lineage>
</organism>
<dbReference type="NCBIfam" id="TIGR02606">
    <property type="entry name" value="antidote_CC2985"/>
    <property type="match status" value="1"/>
</dbReference>
<comment type="similarity">
    <text evidence="1">Belongs to the ParD antitoxin family.</text>
</comment>
<protein>
    <submittedName>
        <fullName evidence="3">Antitoxin ParD1</fullName>
    </submittedName>
</protein>
<accession>A0A509EFU9</accession>
<reference evidence="3 4" key="1">
    <citation type="submission" date="2019-06" db="EMBL/GenBank/DDBJ databases">
        <authorList>
            <person name="Rodrigo-Torres L."/>
            <person name="Arahal R. D."/>
            <person name="Lucena T."/>
        </authorList>
    </citation>
    <scope>NUCLEOTIDE SEQUENCE [LARGE SCALE GENOMIC DNA]</scope>
    <source>
        <strain evidence="3 4">SB0023/3</strain>
    </source>
</reference>
<dbReference type="Proteomes" id="UP000410984">
    <property type="component" value="Unassembled WGS sequence"/>
</dbReference>